<dbReference type="InterPro" id="IPR050902">
    <property type="entry name" value="ABC_Transporter_SBP"/>
</dbReference>
<proteinExistence type="predicted"/>
<feature type="domain" description="Fe/B12 periplasmic-binding" evidence="2">
    <location>
        <begin position="39"/>
        <end position="296"/>
    </location>
</feature>
<organism evidence="3">
    <name type="scientific">marine metagenome</name>
    <dbReference type="NCBI Taxonomy" id="408172"/>
    <lineage>
        <taxon>unclassified sequences</taxon>
        <taxon>metagenomes</taxon>
        <taxon>ecological metagenomes</taxon>
    </lineage>
</organism>
<evidence type="ECO:0000259" key="2">
    <source>
        <dbReference type="PROSITE" id="PS50983"/>
    </source>
</evidence>
<dbReference type="GO" id="GO:0071281">
    <property type="term" value="P:cellular response to iron ion"/>
    <property type="evidence" value="ECO:0007669"/>
    <property type="project" value="TreeGrafter"/>
</dbReference>
<feature type="non-terminal residue" evidence="3">
    <location>
        <position position="1"/>
    </location>
</feature>
<dbReference type="PANTHER" id="PTHR30535:SF34">
    <property type="entry name" value="MOLYBDATE-BINDING PROTEIN MOLA"/>
    <property type="match status" value="1"/>
</dbReference>
<sequence>VKQIFIKKFHVSIYCLFFLTSGLFQSSEASSFFEHQPQRIISTSPSITEILFELGLQDRIVAVTDFCIYPKEACLLPSIGGVLNPDIEKIVSLTPDLIILQSDSAKVEKNIKSLGIPTFSIKVRTISDIFESINRLGKELNSQEAAKKLLLLLKDKINAFKQKLVGRLPKKVLLLLGDSSDPAHDLYAVGPGTFLNELLVLSGGKNILKKSKAQYPKLSKEFVIEQSPEIIIEAGPKSNLPQKEIDYRVEQWNRFPTIRAVRDKRIYFIGADYILIPGPRLVKILENFVQVIHPDLSNSQTEKISFQETVKP</sequence>
<reference evidence="3" key="1">
    <citation type="submission" date="2018-05" db="EMBL/GenBank/DDBJ databases">
        <authorList>
            <person name="Lanie J.A."/>
            <person name="Ng W.-L."/>
            <person name="Kazmierczak K.M."/>
            <person name="Andrzejewski T.M."/>
            <person name="Davidsen T.M."/>
            <person name="Wayne K.J."/>
            <person name="Tettelin H."/>
            <person name="Glass J.I."/>
            <person name="Rusch D."/>
            <person name="Podicherti R."/>
            <person name="Tsui H.-C.T."/>
            <person name="Winkler M.E."/>
        </authorList>
    </citation>
    <scope>NUCLEOTIDE SEQUENCE</scope>
</reference>
<dbReference type="PANTHER" id="PTHR30535">
    <property type="entry name" value="VITAMIN B12-BINDING PROTEIN"/>
    <property type="match status" value="1"/>
</dbReference>
<dbReference type="SUPFAM" id="SSF53807">
    <property type="entry name" value="Helical backbone' metal receptor"/>
    <property type="match status" value="1"/>
</dbReference>
<evidence type="ECO:0000313" key="3">
    <source>
        <dbReference type="EMBL" id="SVA30023.1"/>
    </source>
</evidence>
<dbReference type="InterPro" id="IPR002491">
    <property type="entry name" value="ABC_transptr_periplasmic_BD"/>
</dbReference>
<dbReference type="EMBL" id="UINC01006853">
    <property type="protein sequence ID" value="SVA30023.1"/>
    <property type="molecule type" value="Genomic_DNA"/>
</dbReference>
<dbReference type="NCBIfam" id="NF038402">
    <property type="entry name" value="TroA_like"/>
    <property type="match status" value="1"/>
</dbReference>
<accession>A0A381UT32</accession>
<evidence type="ECO:0000256" key="1">
    <source>
        <dbReference type="ARBA" id="ARBA00022729"/>
    </source>
</evidence>
<dbReference type="Pfam" id="PF01497">
    <property type="entry name" value="Peripla_BP_2"/>
    <property type="match status" value="1"/>
</dbReference>
<dbReference type="InterPro" id="IPR054828">
    <property type="entry name" value="Vit_B12_bind_prot"/>
</dbReference>
<keyword evidence="1" id="KW-0732">Signal</keyword>
<dbReference type="PROSITE" id="PS50983">
    <property type="entry name" value="FE_B12_PBP"/>
    <property type="match status" value="1"/>
</dbReference>
<dbReference type="Gene3D" id="3.40.50.1980">
    <property type="entry name" value="Nitrogenase molybdenum iron protein domain"/>
    <property type="match status" value="2"/>
</dbReference>
<dbReference type="AlphaFoldDB" id="A0A381UT32"/>
<name>A0A381UT32_9ZZZZ</name>
<gene>
    <name evidence="3" type="ORF">METZ01_LOCUS82877</name>
</gene>
<protein>
    <recommendedName>
        <fullName evidence="2">Fe/B12 periplasmic-binding domain-containing protein</fullName>
    </recommendedName>
</protein>